<dbReference type="Proteomes" id="UP000295388">
    <property type="component" value="Unassembled WGS sequence"/>
</dbReference>
<sequence>MFWQLWVLVAVVASGLLIFVTVRFRHAQRVFDHIIDQLDDPAACPDLDAPIDELARRRRTDAALVPHQAHPHSRQR</sequence>
<proteinExistence type="predicted"/>
<feature type="transmembrane region" description="Helical" evidence="1">
    <location>
        <begin position="6"/>
        <end position="24"/>
    </location>
</feature>
<evidence type="ECO:0000256" key="1">
    <source>
        <dbReference type="SAM" id="Phobius"/>
    </source>
</evidence>
<accession>A0A4R6K2P8</accession>
<dbReference type="RefSeq" id="WP_133803892.1">
    <property type="nucleotide sequence ID" value="NZ_SNWQ01000019.1"/>
</dbReference>
<comment type="caution">
    <text evidence="2">The sequence shown here is derived from an EMBL/GenBank/DDBJ whole genome shotgun (WGS) entry which is preliminary data.</text>
</comment>
<keyword evidence="1" id="KW-0812">Transmembrane</keyword>
<reference evidence="2 3" key="1">
    <citation type="submission" date="2019-03" db="EMBL/GenBank/DDBJ databases">
        <title>Genomic Encyclopedia of Type Strains, Phase III (KMG-III): the genomes of soil and plant-associated and newly described type strains.</title>
        <authorList>
            <person name="Whitman W."/>
        </authorList>
    </citation>
    <scope>NUCLEOTIDE SEQUENCE [LARGE SCALE GENOMIC DNA]</scope>
    <source>
        <strain evidence="2 3">VKM Ac-2527</strain>
    </source>
</reference>
<dbReference type="EMBL" id="SNWQ01000019">
    <property type="protein sequence ID" value="TDO43107.1"/>
    <property type="molecule type" value="Genomic_DNA"/>
</dbReference>
<organism evidence="2 3">
    <name type="scientific">Kribbella caucasensis</name>
    <dbReference type="NCBI Taxonomy" id="2512215"/>
    <lineage>
        <taxon>Bacteria</taxon>
        <taxon>Bacillati</taxon>
        <taxon>Actinomycetota</taxon>
        <taxon>Actinomycetes</taxon>
        <taxon>Propionibacteriales</taxon>
        <taxon>Kribbellaceae</taxon>
        <taxon>Kribbella</taxon>
    </lineage>
</organism>
<gene>
    <name evidence="2" type="ORF">EV643_11940</name>
</gene>
<dbReference type="AlphaFoldDB" id="A0A4R6K2P8"/>
<evidence type="ECO:0000313" key="2">
    <source>
        <dbReference type="EMBL" id="TDO43107.1"/>
    </source>
</evidence>
<name>A0A4R6K2P8_9ACTN</name>
<keyword evidence="3" id="KW-1185">Reference proteome</keyword>
<dbReference type="OrthoDB" id="3830204at2"/>
<keyword evidence="1" id="KW-0472">Membrane</keyword>
<protein>
    <submittedName>
        <fullName evidence="2">Uncharacterized protein</fullName>
    </submittedName>
</protein>
<keyword evidence="1" id="KW-1133">Transmembrane helix</keyword>
<evidence type="ECO:0000313" key="3">
    <source>
        <dbReference type="Proteomes" id="UP000295388"/>
    </source>
</evidence>